<dbReference type="GO" id="GO:0005643">
    <property type="term" value="C:nuclear pore"/>
    <property type="evidence" value="ECO:0007669"/>
    <property type="project" value="TreeGrafter"/>
</dbReference>
<dbReference type="AlphaFoldDB" id="A0A7J7EZ17"/>
<sequence length="222" mass="23652">VEIGKTVKAYVRVLDFHKKPFLAEYFAFTDLKLRAASQIVSLVALEEALDHYTAMFRVHGVAIGQTSLTATITSEGGPQPQSNILFSISNESVAVVKSAGLVRGLAFDNGTVSGVVQAVGTETGKLVTVSQVTGLGSIADRCLLNPPQTIRGLRSQLVAHGRCIAVPGLDLERLTSELSAFCPFISGRAWGCSNGRGGMLLALTHLVDCSVCFQRHVLAWLL</sequence>
<evidence type="ECO:0000313" key="2">
    <source>
        <dbReference type="EMBL" id="KAF5920957.1"/>
    </source>
</evidence>
<protein>
    <recommendedName>
        <fullName evidence="1">BIG2 domain-containing protein</fullName>
    </recommendedName>
</protein>
<dbReference type="PANTHER" id="PTHR23019:SF2">
    <property type="entry name" value="NUCLEAR PORE MEMBRANE GLYCOPROTEIN 210"/>
    <property type="match status" value="1"/>
</dbReference>
<dbReference type="EMBL" id="JACDTQ010001846">
    <property type="protein sequence ID" value="KAF5920957.1"/>
    <property type="molecule type" value="Genomic_DNA"/>
</dbReference>
<dbReference type="InterPro" id="IPR045197">
    <property type="entry name" value="NUP210-like"/>
</dbReference>
<feature type="domain" description="BIG2" evidence="1">
    <location>
        <begin position="69"/>
        <end position="121"/>
    </location>
</feature>
<dbReference type="Pfam" id="PF02368">
    <property type="entry name" value="Big_2"/>
    <property type="match status" value="1"/>
</dbReference>
<comment type="caution">
    <text evidence="2">The sequence shown here is derived from an EMBL/GenBank/DDBJ whole genome shotgun (WGS) entry which is preliminary data.</text>
</comment>
<feature type="non-terminal residue" evidence="2">
    <location>
        <position position="222"/>
    </location>
</feature>
<organism evidence="2 3">
    <name type="scientific">Diceros bicornis minor</name>
    <name type="common">South-central black rhinoceros</name>
    <dbReference type="NCBI Taxonomy" id="77932"/>
    <lineage>
        <taxon>Eukaryota</taxon>
        <taxon>Metazoa</taxon>
        <taxon>Chordata</taxon>
        <taxon>Craniata</taxon>
        <taxon>Vertebrata</taxon>
        <taxon>Euteleostomi</taxon>
        <taxon>Mammalia</taxon>
        <taxon>Eutheria</taxon>
        <taxon>Laurasiatheria</taxon>
        <taxon>Perissodactyla</taxon>
        <taxon>Rhinocerotidae</taxon>
        <taxon>Diceros</taxon>
    </lineage>
</organism>
<evidence type="ECO:0000313" key="3">
    <source>
        <dbReference type="Proteomes" id="UP000551758"/>
    </source>
</evidence>
<reference evidence="2 3" key="1">
    <citation type="journal article" date="2020" name="Mol. Biol. Evol.">
        <title>Interspecific Gene Flow and the Evolution of Specialization in Black and White Rhinoceros.</title>
        <authorList>
            <person name="Moodley Y."/>
            <person name="Westbury M.V."/>
            <person name="Russo I.M."/>
            <person name="Gopalakrishnan S."/>
            <person name="Rakotoarivelo A."/>
            <person name="Olsen R.A."/>
            <person name="Prost S."/>
            <person name="Tunstall T."/>
            <person name="Ryder O.A."/>
            <person name="Dalen L."/>
            <person name="Bruford M.W."/>
        </authorList>
    </citation>
    <scope>NUCLEOTIDE SEQUENCE [LARGE SCALE GENOMIC DNA]</scope>
    <source>
        <strain evidence="2">SBR-YM</strain>
        <tissue evidence="2">Skin</tissue>
    </source>
</reference>
<evidence type="ECO:0000259" key="1">
    <source>
        <dbReference type="Pfam" id="PF02368"/>
    </source>
</evidence>
<gene>
    <name evidence="2" type="ORF">HPG69_006252</name>
</gene>
<dbReference type="Proteomes" id="UP000551758">
    <property type="component" value="Unassembled WGS sequence"/>
</dbReference>
<accession>A0A7J7EZ17</accession>
<keyword evidence="3" id="KW-1185">Reference proteome</keyword>
<dbReference type="InterPro" id="IPR003343">
    <property type="entry name" value="Big_2"/>
</dbReference>
<name>A0A7J7EZ17_DICBM</name>
<dbReference type="PANTHER" id="PTHR23019">
    <property type="entry name" value="NUCLEAR PORE MEMBRANE GLYCOPROTEIN GP210-RELATED"/>
    <property type="match status" value="1"/>
</dbReference>
<proteinExistence type="predicted"/>